<feature type="region of interest" description="Disordered" evidence="11">
    <location>
        <begin position="265"/>
        <end position="290"/>
    </location>
</feature>
<dbReference type="Gene3D" id="2.60.120.260">
    <property type="entry name" value="Galactose-binding domain-like"/>
    <property type="match status" value="1"/>
</dbReference>
<proteinExistence type="inferred from homology"/>
<name>A0A3Q3XJH1_MOLML</name>
<dbReference type="InterPro" id="IPR012919">
    <property type="entry name" value="SUN_dom"/>
</dbReference>
<sequence length="572" mass="64030">HTAGTKIHTDPPASSPASHSKQHLEANTSPLIFSSSDIPTFDEWKRKVMEVEKEKTQSVHTANNGVSNTVKKVQKNFNNYASVECGAKILGANPEAKSTSAILMENMDVYMLNPCSNKIWFIIELCEPVQVKQLDIANFELFSSTPKDFLVSISDRYPTNKWQKLGTFHARDERTVQSFPLDEHLYAKYVKVELVSHFGSEHFCPLSLIRVFGTSMVEEYEEIADPPERTDDLDDDLGKSWDDYDTWKSWNSSPPRMKHYNQEEKNILPDPDNSATVDPSAETPVTEAPTVDTGKELPQVEDIDNSLETNEEEPIGSTITLLDTIIFCNFNLRYRKQMEEMQKAFNKTIIKLQNTSRIAEEQDQRQTESIQLLQGQLENVTQLVLNLSVTVSQLQIEVSDRQNYLLLSLVLCLFLGLLLCANHCRITTIPPTAEPEPPITKSYSYCVICNGVPVTINPAPQTKRLLPPIFRDSPSEGSSEGSSHSDDPSFCGIATACTRICDGVPPAKTRAEKRASRRRHPKPSYGVVDLLQAPKRDKSEPLQISTIHDIMNRTTEQSSGTFGVNVALSGPV</sequence>
<accession>A0A3Q3XJH1</accession>
<evidence type="ECO:0000256" key="3">
    <source>
        <dbReference type="ARBA" id="ARBA00022729"/>
    </source>
</evidence>
<evidence type="ECO:0000313" key="14">
    <source>
        <dbReference type="Proteomes" id="UP000261620"/>
    </source>
</evidence>
<keyword evidence="2" id="KW-0812">Transmembrane</keyword>
<evidence type="ECO:0000256" key="4">
    <source>
        <dbReference type="ARBA" id="ARBA00022824"/>
    </source>
</evidence>
<dbReference type="SUPFAM" id="SSF49785">
    <property type="entry name" value="Galactose-binding domain-like"/>
    <property type="match status" value="1"/>
</dbReference>
<keyword evidence="3" id="KW-0732">Signal</keyword>
<dbReference type="STRING" id="94237.ENSMMOP00000023631"/>
<dbReference type="GO" id="GO:0046850">
    <property type="term" value="P:regulation of bone remodeling"/>
    <property type="evidence" value="ECO:0007669"/>
    <property type="project" value="TreeGrafter"/>
</dbReference>
<evidence type="ECO:0000256" key="8">
    <source>
        <dbReference type="ARBA" id="ARBA00046288"/>
    </source>
</evidence>
<feature type="region of interest" description="Disordered" evidence="11">
    <location>
        <begin position="1"/>
        <end position="28"/>
    </location>
</feature>
<evidence type="ECO:0000256" key="2">
    <source>
        <dbReference type="ARBA" id="ARBA00022692"/>
    </source>
</evidence>
<reference evidence="13" key="2">
    <citation type="submission" date="2025-09" db="UniProtKB">
        <authorList>
            <consortium name="Ensembl"/>
        </authorList>
    </citation>
    <scope>IDENTIFICATION</scope>
</reference>
<keyword evidence="5" id="KW-1133">Transmembrane helix</keyword>
<feature type="region of interest" description="Disordered" evidence="11">
    <location>
        <begin position="465"/>
        <end position="487"/>
    </location>
</feature>
<organism evidence="13 14">
    <name type="scientific">Mola mola</name>
    <name type="common">Ocean sunfish</name>
    <name type="synonym">Tetraodon mola</name>
    <dbReference type="NCBI Taxonomy" id="94237"/>
    <lineage>
        <taxon>Eukaryota</taxon>
        <taxon>Metazoa</taxon>
        <taxon>Chordata</taxon>
        <taxon>Craniata</taxon>
        <taxon>Vertebrata</taxon>
        <taxon>Euteleostomi</taxon>
        <taxon>Actinopterygii</taxon>
        <taxon>Neopterygii</taxon>
        <taxon>Teleostei</taxon>
        <taxon>Neoteleostei</taxon>
        <taxon>Acanthomorphata</taxon>
        <taxon>Eupercaria</taxon>
        <taxon>Tetraodontiformes</taxon>
        <taxon>Molidae</taxon>
        <taxon>Mola</taxon>
    </lineage>
</organism>
<dbReference type="InterPro" id="IPR045120">
    <property type="entry name" value="Suco/Slp1-like"/>
</dbReference>
<dbReference type="InterPro" id="IPR008979">
    <property type="entry name" value="Galactose-bd-like_sf"/>
</dbReference>
<evidence type="ECO:0000256" key="9">
    <source>
        <dbReference type="ARBA" id="ARBA00061226"/>
    </source>
</evidence>
<comment type="subcellular location">
    <subcellularLocation>
        <location evidence="8">Endomembrane system</location>
        <topology evidence="8">Single-pass type I membrane protein</topology>
    </subcellularLocation>
    <subcellularLocation>
        <location evidence="1">Endoplasmic reticulum membrane</location>
        <topology evidence="1">Single-pass membrane protein</topology>
    </subcellularLocation>
</comment>
<dbReference type="OMA" id="ACTRICD"/>
<protein>
    <recommendedName>
        <fullName evidence="12">SUN domain-containing protein</fullName>
    </recommendedName>
</protein>
<dbReference type="FunFam" id="2.60.120.260:FF:000099">
    <property type="entry name" value="Uncharacterized protein, isoform C"/>
    <property type="match status" value="1"/>
</dbReference>
<feature type="domain" description="SUN" evidence="12">
    <location>
        <begin position="29"/>
        <end position="216"/>
    </location>
</feature>
<comment type="subunit">
    <text evidence="10">Interacts with EMP65.</text>
</comment>
<dbReference type="Pfam" id="PF07738">
    <property type="entry name" value="Sad1_UNC"/>
    <property type="match status" value="1"/>
</dbReference>
<reference evidence="13" key="1">
    <citation type="submission" date="2025-08" db="UniProtKB">
        <authorList>
            <consortium name="Ensembl"/>
        </authorList>
    </citation>
    <scope>IDENTIFICATION</scope>
</reference>
<dbReference type="GO" id="GO:0005789">
    <property type="term" value="C:endoplasmic reticulum membrane"/>
    <property type="evidence" value="ECO:0007669"/>
    <property type="project" value="UniProtKB-SubCell"/>
</dbReference>
<dbReference type="AlphaFoldDB" id="A0A3Q3XJH1"/>
<dbReference type="PROSITE" id="PS51469">
    <property type="entry name" value="SUN"/>
    <property type="match status" value="1"/>
</dbReference>
<dbReference type="PANTHER" id="PTHR12953">
    <property type="entry name" value="MEMBRANE PROTEIN CH1 RELATED"/>
    <property type="match status" value="1"/>
</dbReference>
<keyword evidence="7" id="KW-0325">Glycoprotein</keyword>
<evidence type="ECO:0000256" key="6">
    <source>
        <dbReference type="ARBA" id="ARBA00023136"/>
    </source>
</evidence>
<dbReference type="Ensembl" id="ENSMMOT00000024023.1">
    <property type="protein sequence ID" value="ENSMMOP00000023631.1"/>
    <property type="gene ID" value="ENSMMOG00000017983.1"/>
</dbReference>
<dbReference type="PANTHER" id="PTHR12953:SF0">
    <property type="entry name" value="SUN DOMAIN-CONTAINING OSSIFICATION FACTOR"/>
    <property type="match status" value="1"/>
</dbReference>
<feature type="region of interest" description="Disordered" evidence="11">
    <location>
        <begin position="508"/>
        <end position="540"/>
    </location>
</feature>
<evidence type="ECO:0000256" key="1">
    <source>
        <dbReference type="ARBA" id="ARBA00004389"/>
    </source>
</evidence>
<dbReference type="Proteomes" id="UP000261620">
    <property type="component" value="Unplaced"/>
</dbReference>
<evidence type="ECO:0000256" key="7">
    <source>
        <dbReference type="ARBA" id="ARBA00023180"/>
    </source>
</evidence>
<keyword evidence="6" id="KW-0472">Membrane</keyword>
<feature type="compositionally biased region" description="Polar residues" evidence="11">
    <location>
        <begin position="15"/>
        <end position="28"/>
    </location>
</feature>
<keyword evidence="4" id="KW-0256">Endoplasmic reticulum</keyword>
<evidence type="ECO:0000313" key="13">
    <source>
        <dbReference type="Ensembl" id="ENSMMOP00000023631.1"/>
    </source>
</evidence>
<evidence type="ECO:0000259" key="12">
    <source>
        <dbReference type="PROSITE" id="PS51469"/>
    </source>
</evidence>
<keyword evidence="14" id="KW-1185">Reference proteome</keyword>
<comment type="similarity">
    <text evidence="9">Belongs to the SLP1 family.</text>
</comment>
<dbReference type="GO" id="GO:0034975">
    <property type="term" value="P:protein folding in endoplasmic reticulum"/>
    <property type="evidence" value="ECO:0007669"/>
    <property type="project" value="TreeGrafter"/>
</dbReference>
<evidence type="ECO:0000256" key="5">
    <source>
        <dbReference type="ARBA" id="ARBA00022989"/>
    </source>
</evidence>
<evidence type="ECO:0000256" key="10">
    <source>
        <dbReference type="ARBA" id="ARBA00064635"/>
    </source>
</evidence>
<evidence type="ECO:0000256" key="11">
    <source>
        <dbReference type="SAM" id="MobiDB-lite"/>
    </source>
</evidence>